<keyword evidence="3 8" id="KW-0808">Transferase</keyword>
<evidence type="ECO:0000259" key="11">
    <source>
        <dbReference type="PROSITE" id="PS51918"/>
    </source>
</evidence>
<dbReference type="CDD" id="cd01335">
    <property type="entry name" value="Radical_SAM"/>
    <property type="match status" value="1"/>
</dbReference>
<feature type="binding site" evidence="8">
    <location>
        <position position="163"/>
    </location>
    <ligand>
        <name>[4Fe-4S] cluster</name>
        <dbReference type="ChEBI" id="CHEBI:49883"/>
        <label>2</label>
        <note>4Fe-4S-S-AdoMet</note>
    </ligand>
</feature>
<dbReference type="GO" id="GO:0046872">
    <property type="term" value="F:metal ion binding"/>
    <property type="evidence" value="ECO:0007669"/>
    <property type="project" value="UniProtKB-KW"/>
</dbReference>
<dbReference type="FunFam" id="3.80.30.20:FF:000001">
    <property type="entry name" value="tRNA-2-methylthio-N(6)-dimethylallyladenosine synthase 2"/>
    <property type="match status" value="1"/>
</dbReference>
<evidence type="ECO:0000256" key="4">
    <source>
        <dbReference type="ARBA" id="ARBA00022691"/>
    </source>
</evidence>
<comment type="caution">
    <text evidence="12">The sequence shown here is derived from an EMBL/GenBank/DDBJ whole genome shotgun (WGS) entry which is preliminary data.</text>
</comment>
<sequence length="441" mass="49731">MPEKVAIVTLGCEKNLVDSEIMSGLIDRQGHMLVEDPNDATVVIVNTCGFIDAAKEESINAILDLAELKESGQVKSLIVSGCLVQRYKEELMREIPEIDGIVGTGDFDKIAEVIAQSISGRRPVMVGNPVFSYEKALPRKRLTPRHFAHVKIAEGCDNACTFCSIPVMRGALRSRSIESIVREVEQLAAEGVREVSLIAQDTSNYGVDLYGSPSLAPLLNRVSEVEGIRWVRLHYVYPGAFSDELLETIASNPKICKYIDMPLQHSEDRILRRMRRPGRQRDILSLIEKIRGRIPDVAIRTSIIVGFPGETEEDFENLLRFVRRVEFDRLGVFTYSNEEGTPASRLPDHVPEEVKEERANRLMELQRQISSRRNQRHVGRELEVLIESYDGRSDVYVGRSQYDAPEIDGEVFVRGQQLPIGEVIRTRITHSFEFDLAGEVL</sequence>
<dbReference type="EC" id="2.8.4.4" evidence="8"/>
<keyword evidence="5 8" id="KW-0479">Metal-binding</keyword>
<evidence type="ECO:0000256" key="5">
    <source>
        <dbReference type="ARBA" id="ARBA00022723"/>
    </source>
</evidence>
<dbReference type="InterPro" id="IPR007197">
    <property type="entry name" value="rSAM"/>
</dbReference>
<dbReference type="GO" id="GO:0035600">
    <property type="term" value="P:tRNA methylthiolation"/>
    <property type="evidence" value="ECO:0007669"/>
    <property type="project" value="UniProtKB-ARBA"/>
</dbReference>
<dbReference type="Gene3D" id="2.40.50.140">
    <property type="entry name" value="Nucleic acid-binding proteins"/>
    <property type="match status" value="1"/>
</dbReference>
<evidence type="ECO:0000256" key="6">
    <source>
        <dbReference type="ARBA" id="ARBA00023004"/>
    </source>
</evidence>
<feature type="domain" description="Radical SAM core" evidence="11">
    <location>
        <begin position="142"/>
        <end position="372"/>
    </location>
</feature>
<dbReference type="SMART" id="SM00729">
    <property type="entry name" value="Elp3"/>
    <property type="match status" value="1"/>
</dbReference>
<dbReference type="GO" id="GO:0005840">
    <property type="term" value="C:ribosome"/>
    <property type="evidence" value="ECO:0007669"/>
    <property type="project" value="UniProtKB-KW"/>
</dbReference>
<gene>
    <name evidence="8" type="primary">rimO</name>
    <name evidence="12" type="ORF">CLV97_10482</name>
</gene>
<dbReference type="PROSITE" id="PS51449">
    <property type="entry name" value="MTTASE_N"/>
    <property type="match status" value="1"/>
</dbReference>
<dbReference type="PROSITE" id="PS51918">
    <property type="entry name" value="RADICAL_SAM"/>
    <property type="match status" value="1"/>
</dbReference>
<dbReference type="Proteomes" id="UP000237797">
    <property type="component" value="Unassembled WGS sequence"/>
</dbReference>
<dbReference type="PANTHER" id="PTHR43837">
    <property type="entry name" value="RIBOSOMAL PROTEIN S12 METHYLTHIOTRANSFERASE RIMO"/>
    <property type="match status" value="1"/>
</dbReference>
<dbReference type="InterPro" id="IPR005840">
    <property type="entry name" value="Ribosomal_uS12_MeSTrfase_RimO"/>
</dbReference>
<feature type="binding site" evidence="8">
    <location>
        <position position="12"/>
    </location>
    <ligand>
        <name>[4Fe-4S] cluster</name>
        <dbReference type="ChEBI" id="CHEBI:49883"/>
        <label>1</label>
    </ligand>
</feature>
<dbReference type="InterPro" id="IPR058240">
    <property type="entry name" value="rSAM_sf"/>
</dbReference>
<dbReference type="InterPro" id="IPR023404">
    <property type="entry name" value="rSAM_horseshoe"/>
</dbReference>
<proteinExistence type="inferred from homology"/>
<dbReference type="Gene3D" id="3.40.50.12160">
    <property type="entry name" value="Methylthiotransferase, N-terminal domain"/>
    <property type="match status" value="1"/>
</dbReference>
<dbReference type="Pfam" id="PF04055">
    <property type="entry name" value="Radical_SAM"/>
    <property type="match status" value="1"/>
</dbReference>
<dbReference type="GO" id="GO:0005829">
    <property type="term" value="C:cytosol"/>
    <property type="evidence" value="ECO:0007669"/>
    <property type="project" value="TreeGrafter"/>
</dbReference>
<feature type="binding site" evidence="8">
    <location>
        <position position="82"/>
    </location>
    <ligand>
        <name>[4Fe-4S] cluster</name>
        <dbReference type="ChEBI" id="CHEBI:49883"/>
        <label>1</label>
    </ligand>
</feature>
<feature type="binding site" evidence="8">
    <location>
        <position position="156"/>
    </location>
    <ligand>
        <name>[4Fe-4S] cluster</name>
        <dbReference type="ChEBI" id="CHEBI:49883"/>
        <label>2</label>
        <note>4Fe-4S-S-AdoMet</note>
    </ligand>
</feature>
<dbReference type="GO" id="GO:0035599">
    <property type="term" value="F:aspartic acid methylthiotransferase activity"/>
    <property type="evidence" value="ECO:0007669"/>
    <property type="project" value="TreeGrafter"/>
</dbReference>
<dbReference type="OrthoDB" id="9805215at2"/>
<dbReference type="PANTHER" id="PTHR43837:SF1">
    <property type="entry name" value="RIBOSOMAL PROTEIN US12 METHYLTHIOTRANSFERASE RIMO"/>
    <property type="match status" value="1"/>
</dbReference>
<dbReference type="SFLD" id="SFLDG01082">
    <property type="entry name" value="B12-binding_domain_containing"/>
    <property type="match status" value="1"/>
</dbReference>
<dbReference type="RefSeq" id="WP_106344228.1">
    <property type="nucleotide sequence ID" value="NZ_PVNE01000004.1"/>
</dbReference>
<dbReference type="InterPro" id="IPR005839">
    <property type="entry name" value="Methylthiotransferase"/>
</dbReference>
<evidence type="ECO:0000256" key="7">
    <source>
        <dbReference type="ARBA" id="ARBA00023014"/>
    </source>
</evidence>
<evidence type="ECO:0000256" key="8">
    <source>
        <dbReference type="HAMAP-Rule" id="MF_01865"/>
    </source>
</evidence>
<evidence type="ECO:0000259" key="10">
    <source>
        <dbReference type="PROSITE" id="PS51449"/>
    </source>
</evidence>
<protein>
    <recommendedName>
        <fullName evidence="8">Ribosomal protein uS12 methylthiotransferase RimO</fullName>
        <shortName evidence="8">uS12 MTTase</shortName>
        <shortName evidence="8">uS12 methylthiotransferase</shortName>
        <ecNumber evidence="8">2.8.4.4</ecNumber>
    </recommendedName>
    <alternativeName>
        <fullName evidence="8">Ribosomal protein uS12 (aspartate-C(3))-methylthiotransferase</fullName>
    </alternativeName>
    <alternativeName>
        <fullName evidence="8">Ribosome maturation factor RimO</fullName>
    </alternativeName>
</protein>
<accession>A0A2T0LHJ6</accession>
<comment type="function">
    <text evidence="8">Catalyzes the methylthiolation of an aspartic acid residue of ribosomal protein uS12.</text>
</comment>
<dbReference type="GO" id="GO:0140101">
    <property type="term" value="F:catalytic activity, acting on a tRNA"/>
    <property type="evidence" value="ECO:0007669"/>
    <property type="project" value="UniProtKB-ARBA"/>
</dbReference>
<keyword evidence="12" id="KW-0687">Ribonucleoprotein</keyword>
<feature type="binding site" evidence="8">
    <location>
        <position position="48"/>
    </location>
    <ligand>
        <name>[4Fe-4S] cluster</name>
        <dbReference type="ChEBI" id="CHEBI:49883"/>
        <label>1</label>
    </ligand>
</feature>
<dbReference type="Pfam" id="PF00919">
    <property type="entry name" value="UPF0004"/>
    <property type="match status" value="1"/>
</dbReference>
<reference evidence="12 13" key="1">
    <citation type="submission" date="2018-03" db="EMBL/GenBank/DDBJ databases">
        <title>Genomic Encyclopedia of Archaeal and Bacterial Type Strains, Phase II (KMG-II): from individual species to whole genera.</title>
        <authorList>
            <person name="Goeker M."/>
        </authorList>
    </citation>
    <scope>NUCLEOTIDE SEQUENCE [LARGE SCALE GENOMIC DNA]</scope>
    <source>
        <strain evidence="12 13">DSM 44946</strain>
    </source>
</reference>
<keyword evidence="4 8" id="KW-0949">S-adenosyl-L-methionine</keyword>
<comment type="cofactor">
    <cofactor evidence="8">
        <name>[4Fe-4S] cluster</name>
        <dbReference type="ChEBI" id="CHEBI:49883"/>
    </cofactor>
    <text evidence="8">Binds 2 [4Fe-4S] clusters. One cluster is coordinated with 3 cysteines and an exchangeable S-adenosyl-L-methionine.</text>
</comment>
<organism evidence="12 13">
    <name type="scientific">Planifilum fimeticola</name>
    <dbReference type="NCBI Taxonomy" id="201975"/>
    <lineage>
        <taxon>Bacteria</taxon>
        <taxon>Bacillati</taxon>
        <taxon>Bacillota</taxon>
        <taxon>Bacilli</taxon>
        <taxon>Bacillales</taxon>
        <taxon>Thermoactinomycetaceae</taxon>
        <taxon>Planifilum</taxon>
    </lineage>
</organism>
<evidence type="ECO:0000256" key="1">
    <source>
        <dbReference type="ARBA" id="ARBA00022485"/>
    </source>
</evidence>
<keyword evidence="6 8" id="KW-0408">Iron</keyword>
<dbReference type="AlphaFoldDB" id="A0A2T0LHJ6"/>
<evidence type="ECO:0000256" key="2">
    <source>
        <dbReference type="ARBA" id="ARBA00022490"/>
    </source>
</evidence>
<dbReference type="Gene3D" id="3.80.30.20">
    <property type="entry name" value="tm_1862 like domain"/>
    <property type="match status" value="1"/>
</dbReference>
<dbReference type="NCBIfam" id="TIGR00089">
    <property type="entry name" value="MiaB/RimO family radical SAM methylthiotransferase"/>
    <property type="match status" value="1"/>
</dbReference>
<dbReference type="GO" id="GO:0051539">
    <property type="term" value="F:4 iron, 4 sulfur cluster binding"/>
    <property type="evidence" value="ECO:0007669"/>
    <property type="project" value="UniProtKB-UniRule"/>
</dbReference>
<keyword evidence="2 8" id="KW-0963">Cytoplasm</keyword>
<feature type="domain" description="MTTase N-terminal" evidence="10">
    <location>
        <begin position="3"/>
        <end position="119"/>
    </location>
</feature>
<comment type="similarity">
    <text evidence="8">Belongs to the methylthiotransferase family. RimO subfamily.</text>
</comment>
<dbReference type="InterPro" id="IPR012340">
    <property type="entry name" value="NA-bd_OB-fold"/>
</dbReference>
<dbReference type="SFLD" id="SFLDG01061">
    <property type="entry name" value="methylthiotransferase"/>
    <property type="match status" value="1"/>
</dbReference>
<dbReference type="HAMAP" id="MF_01865">
    <property type="entry name" value="MTTase_RimO"/>
    <property type="match status" value="1"/>
</dbReference>
<comment type="catalytic activity">
    <reaction evidence="8">
        <text>L-aspartate(89)-[ribosomal protein uS12]-hydrogen + (sulfur carrier)-SH + AH2 + 2 S-adenosyl-L-methionine = 3-methylsulfanyl-L-aspartate(89)-[ribosomal protein uS12]-hydrogen + (sulfur carrier)-H + 5'-deoxyadenosine + L-methionine + A + S-adenosyl-L-homocysteine + 2 H(+)</text>
        <dbReference type="Rhea" id="RHEA:37087"/>
        <dbReference type="Rhea" id="RHEA-COMP:10460"/>
        <dbReference type="Rhea" id="RHEA-COMP:10461"/>
        <dbReference type="Rhea" id="RHEA-COMP:14737"/>
        <dbReference type="Rhea" id="RHEA-COMP:14739"/>
        <dbReference type="ChEBI" id="CHEBI:13193"/>
        <dbReference type="ChEBI" id="CHEBI:15378"/>
        <dbReference type="ChEBI" id="CHEBI:17319"/>
        <dbReference type="ChEBI" id="CHEBI:17499"/>
        <dbReference type="ChEBI" id="CHEBI:29917"/>
        <dbReference type="ChEBI" id="CHEBI:29961"/>
        <dbReference type="ChEBI" id="CHEBI:57844"/>
        <dbReference type="ChEBI" id="CHEBI:57856"/>
        <dbReference type="ChEBI" id="CHEBI:59789"/>
        <dbReference type="ChEBI" id="CHEBI:64428"/>
        <dbReference type="ChEBI" id="CHEBI:73599"/>
        <dbReference type="EC" id="2.8.4.4"/>
    </reaction>
</comment>
<dbReference type="SFLD" id="SFLDS00029">
    <property type="entry name" value="Radical_SAM"/>
    <property type="match status" value="1"/>
</dbReference>
<name>A0A2T0LHJ6_9BACL</name>
<dbReference type="SUPFAM" id="SSF102114">
    <property type="entry name" value="Radical SAM enzymes"/>
    <property type="match status" value="1"/>
</dbReference>
<dbReference type="InterPro" id="IPR038135">
    <property type="entry name" value="Methylthiotransferase_N_sf"/>
</dbReference>
<dbReference type="PROSITE" id="PS50926">
    <property type="entry name" value="TRAM"/>
    <property type="match status" value="1"/>
</dbReference>
<dbReference type="InterPro" id="IPR013848">
    <property type="entry name" value="Methylthiotransferase_N"/>
</dbReference>
<evidence type="ECO:0000256" key="3">
    <source>
        <dbReference type="ARBA" id="ARBA00022679"/>
    </source>
</evidence>
<feature type="binding site" evidence="8">
    <location>
        <position position="160"/>
    </location>
    <ligand>
        <name>[4Fe-4S] cluster</name>
        <dbReference type="ChEBI" id="CHEBI:49883"/>
        <label>2</label>
        <note>4Fe-4S-S-AdoMet</note>
    </ligand>
</feature>
<dbReference type="GO" id="GO:0103039">
    <property type="term" value="F:protein methylthiotransferase activity"/>
    <property type="evidence" value="ECO:0007669"/>
    <property type="project" value="UniProtKB-EC"/>
</dbReference>
<keyword evidence="7 8" id="KW-0411">Iron-sulfur</keyword>
<evidence type="ECO:0000313" key="13">
    <source>
        <dbReference type="Proteomes" id="UP000237797"/>
    </source>
</evidence>
<dbReference type="InterPro" id="IPR006638">
    <property type="entry name" value="Elp3/MiaA/NifB-like_rSAM"/>
</dbReference>
<dbReference type="InterPro" id="IPR002792">
    <property type="entry name" value="TRAM_dom"/>
</dbReference>
<dbReference type="InterPro" id="IPR020612">
    <property type="entry name" value="Methylthiotransferase_CS"/>
</dbReference>
<comment type="subcellular location">
    <subcellularLocation>
        <location evidence="8">Cytoplasm</location>
    </subcellularLocation>
</comment>
<evidence type="ECO:0000313" key="12">
    <source>
        <dbReference type="EMBL" id="PRX41842.1"/>
    </source>
</evidence>
<feature type="domain" description="TRAM" evidence="9">
    <location>
        <begin position="375"/>
        <end position="441"/>
    </location>
</feature>
<dbReference type="EMBL" id="PVNE01000004">
    <property type="protein sequence ID" value="PRX41842.1"/>
    <property type="molecule type" value="Genomic_DNA"/>
</dbReference>
<dbReference type="Pfam" id="PF18693">
    <property type="entry name" value="TRAM_2"/>
    <property type="match status" value="1"/>
</dbReference>
<evidence type="ECO:0000259" key="9">
    <source>
        <dbReference type="PROSITE" id="PS50926"/>
    </source>
</evidence>
<keyword evidence="12" id="KW-0689">Ribosomal protein</keyword>
<dbReference type="SFLD" id="SFLDF00274">
    <property type="entry name" value="ribosomal_protein_S12_methylth"/>
    <property type="match status" value="1"/>
</dbReference>
<dbReference type="PROSITE" id="PS01278">
    <property type="entry name" value="MTTASE_RADICAL"/>
    <property type="match status" value="1"/>
</dbReference>
<keyword evidence="1 8" id="KW-0004">4Fe-4S</keyword>
<dbReference type="NCBIfam" id="TIGR01125">
    <property type="entry name" value="30S ribosomal protein S12 methylthiotransferase RimO"/>
    <property type="match status" value="1"/>
</dbReference>
<keyword evidence="13" id="KW-1185">Reference proteome</keyword>